<keyword evidence="2" id="KW-1185">Reference proteome</keyword>
<proteinExistence type="predicted"/>
<dbReference type="Proteomes" id="UP000008850">
    <property type="component" value="Chromosome"/>
</dbReference>
<dbReference type="EMBL" id="CP003075">
    <property type="protein sequence ID" value="AEQ50412.1"/>
    <property type="molecule type" value="Genomic_DNA"/>
</dbReference>
<name>G4R9J2_PELHB</name>
<sequence length="71" mass="7794">MAMAVIPDLAELQATVARMETRFDADPRASGLMASYRDLCARFDADLADPRDIALSRAAALMMIKYQIGET</sequence>
<evidence type="ECO:0000313" key="1">
    <source>
        <dbReference type="EMBL" id="AEQ50412.1"/>
    </source>
</evidence>
<dbReference type="AlphaFoldDB" id="G4R9J2"/>
<organism evidence="1 2">
    <name type="scientific">Pelagibacterium halotolerans (strain DSM 22347 / JCM 15775 / CGMCC 1.7692 / B2)</name>
    <dbReference type="NCBI Taxonomy" id="1082931"/>
    <lineage>
        <taxon>Bacteria</taxon>
        <taxon>Pseudomonadati</taxon>
        <taxon>Pseudomonadota</taxon>
        <taxon>Alphaproteobacteria</taxon>
        <taxon>Hyphomicrobiales</taxon>
        <taxon>Devosiaceae</taxon>
        <taxon>Pelagibacterium</taxon>
    </lineage>
</organism>
<dbReference type="HOGENOM" id="CLU_2736463_0_0_5"/>
<dbReference type="RefSeq" id="WP_014129562.1">
    <property type="nucleotide sequence ID" value="NC_016078.1"/>
</dbReference>
<dbReference type="KEGG" id="phl:KKY_368"/>
<gene>
    <name evidence="1" type="ordered locus">KKY_368</name>
</gene>
<dbReference type="STRING" id="1082931.KKY_368"/>
<accession>G4R9J2</accession>
<evidence type="ECO:0000313" key="2">
    <source>
        <dbReference type="Proteomes" id="UP000008850"/>
    </source>
</evidence>
<reference evidence="1 2" key="1">
    <citation type="journal article" date="2012" name="J. Bacteriol.">
        <title>Complete genome sequence of Pelagibacterium halotolerans B2T.</title>
        <authorList>
            <person name="Huo Y.Y."/>
            <person name="Cheng H."/>
            <person name="Han X.F."/>
            <person name="Jiang X.W."/>
            <person name="Sun C."/>
            <person name="Zhang X.Q."/>
            <person name="Zhu X.F."/>
            <person name="Liu Y.F."/>
            <person name="Li P.F."/>
            <person name="Ni P.X."/>
            <person name="Wu M."/>
        </authorList>
    </citation>
    <scope>NUCLEOTIDE SEQUENCE [LARGE SCALE GENOMIC DNA]</scope>
    <source>
        <strain evidence="2">DSM 22347 / JCM 15775 / CGMCC 1.7692 / B2</strain>
    </source>
</reference>
<protein>
    <submittedName>
        <fullName evidence="1">Uncharacterized protein</fullName>
    </submittedName>
</protein>